<evidence type="ECO:0000256" key="2">
    <source>
        <dbReference type="ARBA" id="ARBA00023015"/>
    </source>
</evidence>
<feature type="domain" description="HTH lysR-type" evidence="5">
    <location>
        <begin position="12"/>
        <end position="69"/>
    </location>
</feature>
<organism evidence="6 7">
    <name type="scientific">Solimonas terrae</name>
    <dbReference type="NCBI Taxonomy" id="1396819"/>
    <lineage>
        <taxon>Bacteria</taxon>
        <taxon>Pseudomonadati</taxon>
        <taxon>Pseudomonadota</taxon>
        <taxon>Gammaproteobacteria</taxon>
        <taxon>Nevskiales</taxon>
        <taxon>Nevskiaceae</taxon>
        <taxon>Solimonas</taxon>
    </lineage>
</organism>
<accession>A0A6M2BXC8</accession>
<gene>
    <name evidence="6" type="ORF">G7Y85_19395</name>
</gene>
<dbReference type="Proteomes" id="UP000472676">
    <property type="component" value="Unassembled WGS sequence"/>
</dbReference>
<evidence type="ECO:0000313" key="7">
    <source>
        <dbReference type="Proteomes" id="UP000472676"/>
    </source>
</evidence>
<evidence type="ECO:0000256" key="3">
    <source>
        <dbReference type="ARBA" id="ARBA00023125"/>
    </source>
</evidence>
<dbReference type="PROSITE" id="PS50931">
    <property type="entry name" value="HTH_LYSR"/>
    <property type="match status" value="1"/>
</dbReference>
<evidence type="ECO:0000256" key="4">
    <source>
        <dbReference type="ARBA" id="ARBA00023163"/>
    </source>
</evidence>
<evidence type="ECO:0000259" key="5">
    <source>
        <dbReference type="PROSITE" id="PS50931"/>
    </source>
</evidence>
<reference evidence="6 7" key="1">
    <citation type="journal article" date="2014" name="Int. J. Syst. Evol. Microbiol.">
        <title>Solimonas terrae sp. nov., isolated from soil.</title>
        <authorList>
            <person name="Kim S.J."/>
            <person name="Moon J.Y."/>
            <person name="Weon H.Y."/>
            <person name="Ahn J.H."/>
            <person name="Chen W.M."/>
            <person name="Kwon S.W."/>
        </authorList>
    </citation>
    <scope>NUCLEOTIDE SEQUENCE [LARGE SCALE GENOMIC DNA]</scope>
    <source>
        <strain evidence="6 7">KIS83-12</strain>
    </source>
</reference>
<comment type="caution">
    <text evidence="6">The sequence shown here is derived from an EMBL/GenBank/DDBJ whole genome shotgun (WGS) entry which is preliminary data.</text>
</comment>
<keyword evidence="3" id="KW-0238">DNA-binding</keyword>
<dbReference type="RefSeq" id="WP_166261467.1">
    <property type="nucleotide sequence ID" value="NZ_JAAMOW010000012.1"/>
</dbReference>
<evidence type="ECO:0000256" key="1">
    <source>
        <dbReference type="ARBA" id="ARBA00009437"/>
    </source>
</evidence>
<keyword evidence="7" id="KW-1185">Reference proteome</keyword>
<dbReference type="AlphaFoldDB" id="A0A6M2BXC8"/>
<dbReference type="Pfam" id="PF03466">
    <property type="entry name" value="LysR_substrate"/>
    <property type="match status" value="1"/>
</dbReference>
<dbReference type="InterPro" id="IPR037402">
    <property type="entry name" value="YidZ_PBP2"/>
</dbReference>
<dbReference type="GO" id="GO:0003700">
    <property type="term" value="F:DNA-binding transcription factor activity"/>
    <property type="evidence" value="ECO:0007669"/>
    <property type="project" value="InterPro"/>
</dbReference>
<dbReference type="Gene3D" id="3.40.190.10">
    <property type="entry name" value="Periplasmic binding protein-like II"/>
    <property type="match status" value="2"/>
</dbReference>
<dbReference type="InterPro" id="IPR050389">
    <property type="entry name" value="LysR-type_TF"/>
</dbReference>
<dbReference type="Pfam" id="PF00126">
    <property type="entry name" value="HTH_1"/>
    <property type="match status" value="1"/>
</dbReference>
<evidence type="ECO:0000313" key="6">
    <source>
        <dbReference type="EMBL" id="NGY06945.1"/>
    </source>
</evidence>
<dbReference type="InterPro" id="IPR005119">
    <property type="entry name" value="LysR_subst-bd"/>
</dbReference>
<dbReference type="InterPro" id="IPR036388">
    <property type="entry name" value="WH-like_DNA-bd_sf"/>
</dbReference>
<dbReference type="InterPro" id="IPR000847">
    <property type="entry name" value="LysR_HTH_N"/>
</dbReference>
<dbReference type="PRINTS" id="PR00039">
    <property type="entry name" value="HTHLYSR"/>
</dbReference>
<dbReference type="EMBL" id="JAAMOW010000012">
    <property type="protein sequence ID" value="NGY06945.1"/>
    <property type="molecule type" value="Genomic_DNA"/>
</dbReference>
<keyword evidence="2" id="KW-0805">Transcription regulation</keyword>
<dbReference type="PANTHER" id="PTHR30118:SF15">
    <property type="entry name" value="TRANSCRIPTIONAL REGULATORY PROTEIN"/>
    <property type="match status" value="1"/>
</dbReference>
<dbReference type="SUPFAM" id="SSF46785">
    <property type="entry name" value="Winged helix' DNA-binding domain"/>
    <property type="match status" value="1"/>
</dbReference>
<dbReference type="InterPro" id="IPR036390">
    <property type="entry name" value="WH_DNA-bd_sf"/>
</dbReference>
<sequence>MKPDVERATSRVDLNLFRVFDAVFRAGSLTQAAAQLHLTQPAISNAIARLRLQFGDPLFVRDGRRVAPTPRARAAAPEISAALQVLQQTLATPQVFDAASSSRRFVLGMRDVLEFAMMPRLTQELLAEGPRLQLQSARIERRRLDRELAAGALDLSIDIPVPVGEGIVQEALFEETLCVAMRPDHPLARGRLSVKQWLAARHVAVSSRRLGLVLEDVVLQREGLRRDVAVRCQYYYAACHVAATSDLLLVLPRYYGEWFTAHLPLKLVHLPLELPSLQVMLYWHRNAEHDPGHAWLRERVRTLTRRGAPRP</sequence>
<dbReference type="CDD" id="cd08417">
    <property type="entry name" value="PBP2_Nitroaromatics_like"/>
    <property type="match status" value="1"/>
</dbReference>
<keyword evidence="4" id="KW-0804">Transcription</keyword>
<name>A0A6M2BXC8_9GAMM</name>
<dbReference type="Gene3D" id="1.10.10.10">
    <property type="entry name" value="Winged helix-like DNA-binding domain superfamily/Winged helix DNA-binding domain"/>
    <property type="match status" value="1"/>
</dbReference>
<protein>
    <submittedName>
        <fullName evidence="6">LysR family transcriptional regulator</fullName>
    </submittedName>
</protein>
<dbReference type="GO" id="GO:0003677">
    <property type="term" value="F:DNA binding"/>
    <property type="evidence" value="ECO:0007669"/>
    <property type="project" value="UniProtKB-KW"/>
</dbReference>
<dbReference type="SUPFAM" id="SSF53850">
    <property type="entry name" value="Periplasmic binding protein-like II"/>
    <property type="match status" value="1"/>
</dbReference>
<comment type="similarity">
    <text evidence="1">Belongs to the LysR transcriptional regulatory family.</text>
</comment>
<dbReference type="PANTHER" id="PTHR30118">
    <property type="entry name" value="HTH-TYPE TRANSCRIPTIONAL REGULATOR LEUO-RELATED"/>
    <property type="match status" value="1"/>
</dbReference>
<proteinExistence type="inferred from homology"/>